<proteinExistence type="predicted"/>
<dbReference type="EMBL" id="JMEE01000007">
    <property type="protein sequence ID" value="RWR02884.1"/>
    <property type="molecule type" value="Genomic_DNA"/>
</dbReference>
<evidence type="ECO:0000256" key="1">
    <source>
        <dbReference type="SAM" id="SignalP"/>
    </source>
</evidence>
<name>A0A443IFM4_9GAMM</name>
<sequence length="69" mass="7478">MRTIAIATLPALFLLVPAFASTTDDARQTRSSLASKAAPDYTYINRLTTPTGDHTQRTITAAQNLSQQL</sequence>
<dbReference type="RefSeq" id="WP_128176206.1">
    <property type="nucleotide sequence ID" value="NZ_CP071409.1"/>
</dbReference>
<evidence type="ECO:0000313" key="3">
    <source>
        <dbReference type="Proteomes" id="UP000288794"/>
    </source>
</evidence>
<accession>A0A443IFM4</accession>
<keyword evidence="3" id="KW-1185">Reference proteome</keyword>
<feature type="chain" id="PRO_5019183235" evidence="1">
    <location>
        <begin position="21"/>
        <end position="69"/>
    </location>
</feature>
<reference evidence="2 3" key="1">
    <citation type="submission" date="2014-04" db="EMBL/GenBank/DDBJ databases">
        <title>Draft genome sequence of Pantoea beijingensis strain LMG 27579, an emerging pathogen to Pleurotus eryngii with potential industrial application.</title>
        <authorList>
            <person name="Xu F."/>
            <person name="Liu Y."/>
            <person name="Wang S."/>
            <person name="Yin Y."/>
            <person name="Ma Y."/>
            <person name="Zhao S."/>
            <person name="Rong C."/>
        </authorList>
    </citation>
    <scope>NUCLEOTIDE SEQUENCE [LARGE SCALE GENOMIC DNA]</scope>
    <source>
        <strain evidence="2 3">LMG 27579</strain>
    </source>
</reference>
<protein>
    <submittedName>
        <fullName evidence="2">Uncharacterized protein</fullName>
    </submittedName>
</protein>
<gene>
    <name evidence="2" type="ORF">ED28_06065</name>
</gene>
<feature type="signal peptide" evidence="1">
    <location>
        <begin position="1"/>
        <end position="20"/>
    </location>
</feature>
<comment type="caution">
    <text evidence="2">The sequence shown here is derived from an EMBL/GenBank/DDBJ whole genome shotgun (WGS) entry which is preliminary data.</text>
</comment>
<keyword evidence="1" id="KW-0732">Signal</keyword>
<organism evidence="2 3">
    <name type="scientific">[Pantoea] beijingensis</name>
    <dbReference type="NCBI Taxonomy" id="1324864"/>
    <lineage>
        <taxon>Bacteria</taxon>
        <taxon>Pseudomonadati</taxon>
        <taxon>Pseudomonadota</taxon>
        <taxon>Gammaproteobacteria</taxon>
        <taxon>Enterobacterales</taxon>
        <taxon>Erwiniaceae</taxon>
        <taxon>Erwinia</taxon>
    </lineage>
</organism>
<dbReference type="Proteomes" id="UP000288794">
    <property type="component" value="Unassembled WGS sequence"/>
</dbReference>
<evidence type="ECO:0000313" key="2">
    <source>
        <dbReference type="EMBL" id="RWR02884.1"/>
    </source>
</evidence>
<dbReference type="AlphaFoldDB" id="A0A443IFM4"/>